<proteinExistence type="predicted"/>
<sequence>MKELETRSSHLHNQREALKLETKTFRSKLETTQVTQNKLRDTVCESKDRLTNTIAEHRSRWKDSNDAFQSHMRDAEEEHQISFRKLEQVINDGQSLCKNQKKYLESKISLLQEELGNASSNFRELTLEIGILKGDFPREQETTKILEEQLAESKKRENFLKQLEARMVNIFARLEKVDLKAEKAKELPSLISERLVCCNRGKVTQVVTVAG</sequence>
<dbReference type="EMBL" id="VUJX02000002">
    <property type="protein sequence ID" value="KAL0941789.1"/>
    <property type="molecule type" value="Genomic_DNA"/>
</dbReference>
<reference evidence="1 2" key="1">
    <citation type="journal article" date="2020" name="Phytopathology">
        <title>Genome Sequence Resources of Colletotrichum truncatum, C. plurivorum, C. musicola, and C. sojae: Four Species Pathogenic to Soybean (Glycine max).</title>
        <authorList>
            <person name="Rogerio F."/>
            <person name="Boufleur T.R."/>
            <person name="Ciampi-Guillardi M."/>
            <person name="Sukno S.A."/>
            <person name="Thon M.R."/>
            <person name="Massola Junior N.S."/>
            <person name="Baroncelli R."/>
        </authorList>
    </citation>
    <scope>NUCLEOTIDE SEQUENCE [LARGE SCALE GENOMIC DNA]</scope>
    <source>
        <strain evidence="1 2">CMES1059</strain>
    </source>
</reference>
<comment type="caution">
    <text evidence="1">The sequence shown here is derived from an EMBL/GenBank/DDBJ whole genome shotgun (WGS) entry which is preliminary data.</text>
</comment>
<organism evidence="1 2">
    <name type="scientific">Colletotrichum truncatum</name>
    <name type="common">Anthracnose fungus</name>
    <name type="synonym">Colletotrichum capsici</name>
    <dbReference type="NCBI Taxonomy" id="5467"/>
    <lineage>
        <taxon>Eukaryota</taxon>
        <taxon>Fungi</taxon>
        <taxon>Dikarya</taxon>
        <taxon>Ascomycota</taxon>
        <taxon>Pezizomycotina</taxon>
        <taxon>Sordariomycetes</taxon>
        <taxon>Hypocreomycetidae</taxon>
        <taxon>Glomerellales</taxon>
        <taxon>Glomerellaceae</taxon>
        <taxon>Colletotrichum</taxon>
        <taxon>Colletotrichum truncatum species complex</taxon>
    </lineage>
</organism>
<evidence type="ECO:0000313" key="2">
    <source>
        <dbReference type="Proteomes" id="UP000805649"/>
    </source>
</evidence>
<gene>
    <name evidence="1" type="ORF">CTRU02_204552</name>
</gene>
<name>A0ACC3ZCD6_COLTU</name>
<dbReference type="Proteomes" id="UP000805649">
    <property type="component" value="Unassembled WGS sequence"/>
</dbReference>
<keyword evidence="2" id="KW-1185">Reference proteome</keyword>
<evidence type="ECO:0000313" key="1">
    <source>
        <dbReference type="EMBL" id="KAL0941789.1"/>
    </source>
</evidence>
<accession>A0ACC3ZCD6</accession>
<protein>
    <submittedName>
        <fullName evidence="1">Uncharacterized protein</fullName>
    </submittedName>
</protein>